<protein>
    <submittedName>
        <fullName evidence="1">Uncharacterized protein</fullName>
    </submittedName>
</protein>
<name>A0ACB9NFR3_BAUVA</name>
<dbReference type="EMBL" id="CM039431">
    <property type="protein sequence ID" value="KAI4335002.1"/>
    <property type="molecule type" value="Genomic_DNA"/>
</dbReference>
<keyword evidence="2" id="KW-1185">Reference proteome</keyword>
<gene>
    <name evidence="1" type="ORF">L6164_013691</name>
</gene>
<dbReference type="Proteomes" id="UP000828941">
    <property type="component" value="Chromosome 6"/>
</dbReference>
<accession>A0ACB9NFR3</accession>
<sequence>MLNLLRFYLCLLLTPSSQPDLVEKVEEETGRNRNEAQNIDQNCYCGNIYTDLLFLVRVHIQTRPLTINSSWVPITVYICLQNVTQMSRSYSLTFFNGLARLHWKPTSPISVSG</sequence>
<comment type="caution">
    <text evidence="1">The sequence shown here is derived from an EMBL/GenBank/DDBJ whole genome shotgun (WGS) entry which is preliminary data.</text>
</comment>
<reference evidence="1 2" key="1">
    <citation type="journal article" date="2022" name="DNA Res.">
        <title>Chromosomal-level genome assembly of the orchid tree Bauhinia variegata (Leguminosae; Cercidoideae) supports the allotetraploid origin hypothesis of Bauhinia.</title>
        <authorList>
            <person name="Zhong Y."/>
            <person name="Chen Y."/>
            <person name="Zheng D."/>
            <person name="Pang J."/>
            <person name="Liu Y."/>
            <person name="Luo S."/>
            <person name="Meng S."/>
            <person name="Qian L."/>
            <person name="Wei D."/>
            <person name="Dai S."/>
            <person name="Zhou R."/>
        </authorList>
    </citation>
    <scope>NUCLEOTIDE SEQUENCE [LARGE SCALE GENOMIC DNA]</scope>
    <source>
        <strain evidence="1">BV-YZ2020</strain>
    </source>
</reference>
<organism evidence="1 2">
    <name type="scientific">Bauhinia variegata</name>
    <name type="common">Purple orchid tree</name>
    <name type="synonym">Phanera variegata</name>
    <dbReference type="NCBI Taxonomy" id="167791"/>
    <lineage>
        <taxon>Eukaryota</taxon>
        <taxon>Viridiplantae</taxon>
        <taxon>Streptophyta</taxon>
        <taxon>Embryophyta</taxon>
        <taxon>Tracheophyta</taxon>
        <taxon>Spermatophyta</taxon>
        <taxon>Magnoliopsida</taxon>
        <taxon>eudicotyledons</taxon>
        <taxon>Gunneridae</taxon>
        <taxon>Pentapetalae</taxon>
        <taxon>rosids</taxon>
        <taxon>fabids</taxon>
        <taxon>Fabales</taxon>
        <taxon>Fabaceae</taxon>
        <taxon>Cercidoideae</taxon>
        <taxon>Cercideae</taxon>
        <taxon>Bauhiniinae</taxon>
        <taxon>Bauhinia</taxon>
    </lineage>
</organism>
<evidence type="ECO:0000313" key="2">
    <source>
        <dbReference type="Proteomes" id="UP000828941"/>
    </source>
</evidence>
<proteinExistence type="predicted"/>
<evidence type="ECO:0000313" key="1">
    <source>
        <dbReference type="EMBL" id="KAI4335002.1"/>
    </source>
</evidence>